<dbReference type="InterPro" id="IPR023321">
    <property type="entry name" value="PINIT"/>
</dbReference>
<dbReference type="EMBL" id="JBHFEH010000043">
    <property type="protein sequence ID" value="KAL2050780.1"/>
    <property type="molecule type" value="Genomic_DNA"/>
</dbReference>
<keyword evidence="6" id="KW-0833">Ubl conjugation pathway</keyword>
<dbReference type="PANTHER" id="PTHR10782:SF100">
    <property type="entry name" value="LIGASE SIZA, PUTATIVE (AFU_ORTHOLOGUE AFUA_6G05240)-RELATED"/>
    <property type="match status" value="1"/>
</dbReference>
<organism evidence="12 13">
    <name type="scientific">Lepraria finkii</name>
    <dbReference type="NCBI Taxonomy" id="1340010"/>
    <lineage>
        <taxon>Eukaryota</taxon>
        <taxon>Fungi</taxon>
        <taxon>Dikarya</taxon>
        <taxon>Ascomycota</taxon>
        <taxon>Pezizomycotina</taxon>
        <taxon>Lecanoromycetes</taxon>
        <taxon>OSLEUM clade</taxon>
        <taxon>Lecanoromycetidae</taxon>
        <taxon>Lecanorales</taxon>
        <taxon>Lecanorineae</taxon>
        <taxon>Stereocaulaceae</taxon>
        <taxon>Lepraria</taxon>
    </lineage>
</organism>
<gene>
    <name evidence="12" type="ORF">ABVK25_009018</name>
</gene>
<dbReference type="Gene3D" id="3.30.40.10">
    <property type="entry name" value="Zinc/RING finger domain, C3HC4 (zinc finger)"/>
    <property type="match status" value="1"/>
</dbReference>
<dbReference type="PROSITE" id="PS51044">
    <property type="entry name" value="ZF_SP_RING"/>
    <property type="match status" value="1"/>
</dbReference>
<sequence length="359" mass="39646">MIYCAADPMSPFSRVDIEFPYQVEIKINQDEVKANLRGLKNKPGTTRPADITSLLRARAGYRNEMVVTYALTKKRYLMVVNLVKCHPVEDLVSKLKSGKTIAKEQVIREMISRADDAEIVATSSIMSLKCPLSTSRIDIPCRSSICSHNQCFDASSFLQLQEQGPTWTCPVCNKAVAYEHLQVDQYVDDILKSTPKSVDQVTIEPDGKWFHTSGGAPSPRRTNGRNSSDGEDDLVEIRDMPRLASVKTEFTRELGLMRTPPISSREQSTSSAAPPNQSSNKRSVGQVVDLTLSSDEDDEPPRPAKRPLIHKSSSSIPKFPGLENMPVKQNGVNGGAPRSQSSNPFAPPSYSPKDYGYPT</sequence>
<evidence type="ECO:0000256" key="2">
    <source>
        <dbReference type="ARBA" id="ARBA00005383"/>
    </source>
</evidence>
<evidence type="ECO:0000256" key="7">
    <source>
        <dbReference type="ARBA" id="ARBA00022833"/>
    </source>
</evidence>
<comment type="similarity">
    <text evidence="2">Belongs to the PIAS family.</text>
</comment>
<evidence type="ECO:0000256" key="9">
    <source>
        <dbReference type="SAM" id="MobiDB-lite"/>
    </source>
</evidence>
<feature type="compositionally biased region" description="Polar residues" evidence="9">
    <location>
        <begin position="261"/>
        <end position="283"/>
    </location>
</feature>
<evidence type="ECO:0000313" key="12">
    <source>
        <dbReference type="EMBL" id="KAL2050780.1"/>
    </source>
</evidence>
<dbReference type="CDD" id="cd16792">
    <property type="entry name" value="SP-RING_Siz-like"/>
    <property type="match status" value="1"/>
</dbReference>
<dbReference type="InterPro" id="IPR004181">
    <property type="entry name" value="Znf_MIZ"/>
</dbReference>
<comment type="pathway">
    <text evidence="1">Protein modification; protein sumoylation.</text>
</comment>
<dbReference type="InterPro" id="IPR038654">
    <property type="entry name" value="PINIT_sf"/>
</dbReference>
<dbReference type="Gene3D" id="2.60.120.780">
    <property type="entry name" value="PINIT domain"/>
    <property type="match status" value="1"/>
</dbReference>
<evidence type="ECO:0000256" key="4">
    <source>
        <dbReference type="ARBA" id="ARBA00022723"/>
    </source>
</evidence>
<protein>
    <submittedName>
        <fullName evidence="12">Uncharacterized protein</fullName>
    </submittedName>
</protein>
<evidence type="ECO:0000259" key="11">
    <source>
        <dbReference type="PROSITE" id="PS51466"/>
    </source>
</evidence>
<dbReference type="Proteomes" id="UP001590951">
    <property type="component" value="Unassembled WGS sequence"/>
</dbReference>
<evidence type="ECO:0000256" key="5">
    <source>
        <dbReference type="ARBA" id="ARBA00022771"/>
    </source>
</evidence>
<dbReference type="PROSITE" id="PS51466">
    <property type="entry name" value="PINIT"/>
    <property type="match status" value="1"/>
</dbReference>
<feature type="domain" description="PINIT" evidence="11">
    <location>
        <begin position="1"/>
        <end position="86"/>
    </location>
</feature>
<proteinExistence type="inferred from homology"/>
<keyword evidence="5 8" id="KW-0863">Zinc-finger</keyword>
<evidence type="ECO:0000256" key="3">
    <source>
        <dbReference type="ARBA" id="ARBA00022679"/>
    </source>
</evidence>
<accession>A0ABR4AYQ4</accession>
<evidence type="ECO:0000259" key="10">
    <source>
        <dbReference type="PROSITE" id="PS51044"/>
    </source>
</evidence>
<keyword evidence="13" id="KW-1185">Reference proteome</keyword>
<evidence type="ECO:0000256" key="6">
    <source>
        <dbReference type="ARBA" id="ARBA00022786"/>
    </source>
</evidence>
<dbReference type="Pfam" id="PF14324">
    <property type="entry name" value="PINIT"/>
    <property type="match status" value="1"/>
</dbReference>
<dbReference type="InterPro" id="IPR013083">
    <property type="entry name" value="Znf_RING/FYVE/PHD"/>
</dbReference>
<feature type="domain" description="SP-RING-type" evidence="10">
    <location>
        <begin position="115"/>
        <end position="200"/>
    </location>
</feature>
<dbReference type="InterPro" id="IPR031141">
    <property type="entry name" value="SIZ1/2_SP-RING"/>
</dbReference>
<keyword evidence="7" id="KW-0862">Zinc</keyword>
<dbReference type="Pfam" id="PF02891">
    <property type="entry name" value="zf-MIZ"/>
    <property type="match status" value="1"/>
</dbReference>
<keyword evidence="3" id="KW-0808">Transferase</keyword>
<keyword evidence="4" id="KW-0479">Metal-binding</keyword>
<comment type="caution">
    <text evidence="12">The sequence shown here is derived from an EMBL/GenBank/DDBJ whole genome shotgun (WGS) entry which is preliminary data.</text>
</comment>
<evidence type="ECO:0000256" key="8">
    <source>
        <dbReference type="PROSITE-ProRule" id="PRU00452"/>
    </source>
</evidence>
<evidence type="ECO:0000313" key="13">
    <source>
        <dbReference type="Proteomes" id="UP001590951"/>
    </source>
</evidence>
<reference evidence="12 13" key="1">
    <citation type="submission" date="2024-09" db="EMBL/GenBank/DDBJ databases">
        <title>Rethinking Asexuality: The Enigmatic Case of Functional Sexual Genes in Lepraria (Stereocaulaceae).</title>
        <authorList>
            <person name="Doellman M."/>
            <person name="Sun Y."/>
            <person name="Barcenas-Pena A."/>
            <person name="Lumbsch H.T."/>
            <person name="Grewe F."/>
        </authorList>
    </citation>
    <scope>NUCLEOTIDE SEQUENCE [LARGE SCALE GENOMIC DNA]</scope>
    <source>
        <strain evidence="12 13">Grewe 0041</strain>
    </source>
</reference>
<dbReference type="PANTHER" id="PTHR10782">
    <property type="entry name" value="ZINC FINGER MIZ DOMAIN-CONTAINING PROTEIN"/>
    <property type="match status" value="1"/>
</dbReference>
<evidence type="ECO:0000256" key="1">
    <source>
        <dbReference type="ARBA" id="ARBA00004718"/>
    </source>
</evidence>
<name>A0ABR4AYQ4_9LECA</name>
<feature type="region of interest" description="Disordered" evidence="9">
    <location>
        <begin position="205"/>
        <end position="359"/>
    </location>
</feature>